<evidence type="ECO:0000313" key="10">
    <source>
        <dbReference type="Proteomes" id="UP000033995"/>
    </source>
</evidence>
<evidence type="ECO:0000256" key="2">
    <source>
        <dbReference type="ARBA" id="ARBA00022490"/>
    </source>
</evidence>
<dbReference type="PANTHER" id="PTHR11702:SF31">
    <property type="entry name" value="MITOCHONDRIAL RIBOSOME-ASSOCIATED GTPASE 2"/>
    <property type="match status" value="1"/>
</dbReference>
<dbReference type="PATRIC" id="fig|1618561.3.peg.774"/>
<sequence>MLLDKVNVTFKAGDGGNGKVSFKKIGRGPDGGSGGKGGDLYVVVSSDLTLLNQFSRQDLIVAERGIDGGNNNRHGRYGDDIDIILPIGTSIVNSDTGEEVIELSVVGQRIKLLKGGHGGWGNFEFRSARNTTPLKAQDGFPGETLNAILNLKLIADYGLIGLPNSGKSSLLNELTGTSVKTANYAFTTLSPNLGVYGDKIIADIPGLIEGASDGKGLGINFLKHIEKVKVLIHCIDATSNDYKRDYKVVRDELKKYNKQSLPLRGKEMLKKKEIIILTKSDLLARKIIPTINRKKALLTSIYDFESIKNLKELLS</sequence>
<evidence type="ECO:0000256" key="4">
    <source>
        <dbReference type="ARBA" id="ARBA00022801"/>
    </source>
</evidence>
<evidence type="ECO:0000313" key="9">
    <source>
        <dbReference type="EMBL" id="KKP47047.1"/>
    </source>
</evidence>
<dbReference type="PIRSF" id="PIRSF002401">
    <property type="entry name" value="GTP_bd_Obg/CgtA"/>
    <property type="match status" value="1"/>
</dbReference>
<dbReference type="PROSITE" id="PS51710">
    <property type="entry name" value="G_OBG"/>
    <property type="match status" value="1"/>
</dbReference>
<keyword evidence="6" id="KW-0342">GTP-binding</keyword>
<dbReference type="InterPro" id="IPR006169">
    <property type="entry name" value="GTP1_OBG_dom"/>
</dbReference>
<comment type="caution">
    <text evidence="9">The sequence shown here is derived from an EMBL/GenBank/DDBJ whole genome shotgun (WGS) entry which is preliminary data.</text>
</comment>
<feature type="domain" description="OBG-type G" evidence="7">
    <location>
        <begin position="155"/>
        <end position="315"/>
    </location>
</feature>
<dbReference type="InterPro" id="IPR036726">
    <property type="entry name" value="GTP1_OBG_dom_sf"/>
</dbReference>
<evidence type="ECO:0000256" key="5">
    <source>
        <dbReference type="ARBA" id="ARBA00022842"/>
    </source>
</evidence>
<dbReference type="PRINTS" id="PR00326">
    <property type="entry name" value="GTP1OBG"/>
</dbReference>
<dbReference type="NCBIfam" id="TIGR02729">
    <property type="entry name" value="Obg_CgtA"/>
    <property type="match status" value="1"/>
</dbReference>
<name>A0A0G0CUN6_9BACT</name>
<dbReference type="CDD" id="cd01898">
    <property type="entry name" value="Obg"/>
    <property type="match status" value="1"/>
</dbReference>
<evidence type="ECO:0000259" key="8">
    <source>
        <dbReference type="PROSITE" id="PS51883"/>
    </source>
</evidence>
<accession>A0A0G0CUN6</accession>
<dbReference type="InterPro" id="IPR045086">
    <property type="entry name" value="OBG_GTPase"/>
</dbReference>
<dbReference type="GO" id="GO:0003924">
    <property type="term" value="F:GTPase activity"/>
    <property type="evidence" value="ECO:0007669"/>
    <property type="project" value="InterPro"/>
</dbReference>
<dbReference type="Gene3D" id="3.40.50.300">
    <property type="entry name" value="P-loop containing nucleotide triphosphate hydrolases"/>
    <property type="match status" value="1"/>
</dbReference>
<dbReference type="GO" id="GO:0000287">
    <property type="term" value="F:magnesium ion binding"/>
    <property type="evidence" value="ECO:0007669"/>
    <property type="project" value="InterPro"/>
</dbReference>
<evidence type="ECO:0000256" key="1">
    <source>
        <dbReference type="ARBA" id="ARBA00007699"/>
    </source>
</evidence>
<dbReference type="InterPro" id="IPR006074">
    <property type="entry name" value="GTP1-OBG_CS"/>
</dbReference>
<dbReference type="Pfam" id="PF01018">
    <property type="entry name" value="GTP1_OBG"/>
    <property type="match status" value="1"/>
</dbReference>
<organism evidence="9 10">
    <name type="scientific">Candidatus Woesebacteria bacterium GW2011_GWA2_33_28</name>
    <dbReference type="NCBI Taxonomy" id="1618561"/>
    <lineage>
        <taxon>Bacteria</taxon>
        <taxon>Candidatus Woeseibacteriota</taxon>
    </lineage>
</organism>
<gene>
    <name evidence="9" type="ORF">UR38_C0006G0050</name>
</gene>
<proteinExistence type="inferred from homology"/>
<comment type="similarity">
    <text evidence="1">Belongs to the TRAFAC class OBG-HflX-like GTPase superfamily. OBG GTPase family.</text>
</comment>
<feature type="domain" description="Obg" evidence="8">
    <location>
        <begin position="1"/>
        <end position="154"/>
    </location>
</feature>
<protein>
    <submittedName>
        <fullName evidence="9">Obg family GTPase CgtA</fullName>
    </submittedName>
</protein>
<dbReference type="Gene3D" id="2.70.210.12">
    <property type="entry name" value="GTP1/OBG domain"/>
    <property type="match status" value="1"/>
</dbReference>
<dbReference type="PROSITE" id="PS51883">
    <property type="entry name" value="OBG"/>
    <property type="match status" value="1"/>
</dbReference>
<dbReference type="PROSITE" id="PS00905">
    <property type="entry name" value="GTP1_OBG"/>
    <property type="match status" value="1"/>
</dbReference>
<evidence type="ECO:0000256" key="6">
    <source>
        <dbReference type="ARBA" id="ARBA00023134"/>
    </source>
</evidence>
<evidence type="ECO:0000259" key="7">
    <source>
        <dbReference type="PROSITE" id="PS51710"/>
    </source>
</evidence>
<dbReference type="SUPFAM" id="SSF52540">
    <property type="entry name" value="P-loop containing nucleoside triphosphate hydrolases"/>
    <property type="match status" value="1"/>
</dbReference>
<dbReference type="NCBIfam" id="NF008956">
    <property type="entry name" value="PRK12299.1"/>
    <property type="match status" value="1"/>
</dbReference>
<dbReference type="EMBL" id="LBOZ01000006">
    <property type="protein sequence ID" value="KKP47047.1"/>
    <property type="molecule type" value="Genomic_DNA"/>
</dbReference>
<keyword evidence="5" id="KW-0460">Magnesium</keyword>
<dbReference type="Pfam" id="PF01926">
    <property type="entry name" value="MMR_HSR1"/>
    <property type="match status" value="1"/>
</dbReference>
<dbReference type="GO" id="GO:0042254">
    <property type="term" value="P:ribosome biogenesis"/>
    <property type="evidence" value="ECO:0007669"/>
    <property type="project" value="UniProtKB-UniRule"/>
</dbReference>
<keyword evidence="4" id="KW-0378">Hydrolase</keyword>
<dbReference type="InterPro" id="IPR006073">
    <property type="entry name" value="GTP-bd"/>
</dbReference>
<dbReference type="InterPro" id="IPR031167">
    <property type="entry name" value="G_OBG"/>
</dbReference>
<dbReference type="FunFam" id="2.70.210.12:FF:000001">
    <property type="entry name" value="GTPase Obg"/>
    <property type="match status" value="1"/>
</dbReference>
<dbReference type="SUPFAM" id="SSF82051">
    <property type="entry name" value="Obg GTP-binding protein N-terminal domain"/>
    <property type="match status" value="1"/>
</dbReference>
<dbReference type="InterPro" id="IPR014100">
    <property type="entry name" value="GTP-bd_Obg/CgtA"/>
</dbReference>
<dbReference type="Proteomes" id="UP000033995">
    <property type="component" value="Unassembled WGS sequence"/>
</dbReference>
<evidence type="ECO:0000256" key="3">
    <source>
        <dbReference type="ARBA" id="ARBA00022741"/>
    </source>
</evidence>
<reference evidence="9 10" key="1">
    <citation type="journal article" date="2015" name="Nature">
        <title>rRNA introns, odd ribosomes, and small enigmatic genomes across a large radiation of phyla.</title>
        <authorList>
            <person name="Brown C.T."/>
            <person name="Hug L.A."/>
            <person name="Thomas B.C."/>
            <person name="Sharon I."/>
            <person name="Castelle C.J."/>
            <person name="Singh A."/>
            <person name="Wilkins M.J."/>
            <person name="Williams K.H."/>
            <person name="Banfield J.F."/>
        </authorList>
    </citation>
    <scope>NUCLEOTIDE SEQUENCE [LARGE SCALE GENOMIC DNA]</scope>
</reference>
<keyword evidence="3" id="KW-0547">Nucleotide-binding</keyword>
<dbReference type="PANTHER" id="PTHR11702">
    <property type="entry name" value="DEVELOPMENTALLY REGULATED GTP-BINDING PROTEIN-RELATED"/>
    <property type="match status" value="1"/>
</dbReference>
<dbReference type="GO" id="GO:0005525">
    <property type="term" value="F:GTP binding"/>
    <property type="evidence" value="ECO:0007669"/>
    <property type="project" value="UniProtKB-KW"/>
</dbReference>
<keyword evidence="2" id="KW-0963">Cytoplasm</keyword>
<dbReference type="InterPro" id="IPR027417">
    <property type="entry name" value="P-loop_NTPase"/>
</dbReference>
<dbReference type="AlphaFoldDB" id="A0A0G0CUN6"/>